<dbReference type="RefSeq" id="WP_189169185.1">
    <property type="nucleotide sequence ID" value="NZ_BMQB01000002.1"/>
</dbReference>
<evidence type="ECO:0000313" key="1">
    <source>
        <dbReference type="EMBL" id="GGJ85395.1"/>
    </source>
</evidence>
<evidence type="ECO:0000313" key="2">
    <source>
        <dbReference type="Proteomes" id="UP000649739"/>
    </source>
</evidence>
<proteinExistence type="predicted"/>
<name>A0A8J3F736_9ACTN</name>
<dbReference type="Proteomes" id="UP000649739">
    <property type="component" value="Unassembled WGS sequence"/>
</dbReference>
<organism evidence="1 2">
    <name type="scientific">Pilimelia anulata</name>
    <dbReference type="NCBI Taxonomy" id="53371"/>
    <lineage>
        <taxon>Bacteria</taxon>
        <taxon>Bacillati</taxon>
        <taxon>Actinomycetota</taxon>
        <taxon>Actinomycetes</taxon>
        <taxon>Micromonosporales</taxon>
        <taxon>Micromonosporaceae</taxon>
        <taxon>Pilimelia</taxon>
    </lineage>
</organism>
<dbReference type="AlphaFoldDB" id="A0A8J3F736"/>
<keyword evidence="2" id="KW-1185">Reference proteome</keyword>
<accession>A0A8J3F736</accession>
<sequence>MAGVAALPTAALTGLVRSASACAVGADDPRALPVAPALGRLLPGGVLRRGSTVAVAAGASLVMALLAEASRTGSWCAVVGVPAFGVVAAAELGIALDRLALVPHPGADWPAVVAALIDGVDVVVVAAPPATSAALAQRLAARARQRGCVLVPYGKWVGADVTLRPVGAQWLGPGRGRGRLHRRRLAVAASGRGSAARGREVTLWLPDARGALGAADGDGGAPGAAGGSGA</sequence>
<reference evidence="1" key="2">
    <citation type="submission" date="2020-09" db="EMBL/GenBank/DDBJ databases">
        <authorList>
            <person name="Sun Q."/>
            <person name="Ohkuma M."/>
        </authorList>
    </citation>
    <scope>NUCLEOTIDE SEQUENCE</scope>
    <source>
        <strain evidence="1">JCM 3090</strain>
    </source>
</reference>
<dbReference type="EMBL" id="BMQB01000002">
    <property type="protein sequence ID" value="GGJ85395.1"/>
    <property type="molecule type" value="Genomic_DNA"/>
</dbReference>
<comment type="caution">
    <text evidence="1">The sequence shown here is derived from an EMBL/GenBank/DDBJ whole genome shotgun (WGS) entry which is preliminary data.</text>
</comment>
<gene>
    <name evidence="1" type="ORF">GCM10010123_13860</name>
</gene>
<protein>
    <submittedName>
        <fullName evidence="1">Uncharacterized protein</fullName>
    </submittedName>
</protein>
<reference evidence="1" key="1">
    <citation type="journal article" date="2014" name="Int. J. Syst. Evol. Microbiol.">
        <title>Complete genome sequence of Corynebacterium casei LMG S-19264T (=DSM 44701T), isolated from a smear-ripened cheese.</title>
        <authorList>
            <consortium name="US DOE Joint Genome Institute (JGI-PGF)"/>
            <person name="Walter F."/>
            <person name="Albersmeier A."/>
            <person name="Kalinowski J."/>
            <person name="Ruckert C."/>
        </authorList>
    </citation>
    <scope>NUCLEOTIDE SEQUENCE</scope>
    <source>
        <strain evidence="1">JCM 3090</strain>
    </source>
</reference>